<reference evidence="2 3" key="1">
    <citation type="submission" date="2024-02" db="EMBL/GenBank/DDBJ databases">
        <authorList>
            <person name="Chen Y."/>
            <person name="Shah S."/>
            <person name="Dougan E. K."/>
            <person name="Thang M."/>
            <person name="Chan C."/>
        </authorList>
    </citation>
    <scope>NUCLEOTIDE SEQUENCE [LARGE SCALE GENOMIC DNA]</scope>
</reference>
<evidence type="ECO:0000256" key="1">
    <source>
        <dbReference type="SAM" id="MobiDB-lite"/>
    </source>
</evidence>
<evidence type="ECO:0000313" key="3">
    <source>
        <dbReference type="Proteomes" id="UP001642484"/>
    </source>
</evidence>
<keyword evidence="3" id="KW-1185">Reference proteome</keyword>
<feature type="compositionally biased region" description="Polar residues" evidence="1">
    <location>
        <begin position="21"/>
        <end position="30"/>
    </location>
</feature>
<feature type="region of interest" description="Disordered" evidence="1">
    <location>
        <begin position="86"/>
        <end position="112"/>
    </location>
</feature>
<accession>A0ABP0R4M4</accession>
<name>A0ABP0R4M4_9DINO</name>
<comment type="caution">
    <text evidence="2">The sequence shown here is derived from an EMBL/GenBank/DDBJ whole genome shotgun (WGS) entry which is preliminary data.</text>
</comment>
<feature type="region of interest" description="Disordered" evidence="1">
    <location>
        <begin position="172"/>
        <end position="192"/>
    </location>
</feature>
<dbReference type="Proteomes" id="UP001642484">
    <property type="component" value="Unassembled WGS sequence"/>
</dbReference>
<sequence>MSQAAETSPVPSIGYRPLESKTISSHTLDNGEQALAMQQVKVEDMEELQQMEEELKDPYHDELERQREELKACQYRAEKARAELVFPSTTTPDKTQKKVRLNTPEEKGYDPYEEYSAGDGHLGSMGECPDEAQQLREEVHQLYDVKHNLHSEIDMLQQQLASLKIHVEKTKTAREPPADPAPVLPSESHSAEVNDDAVRKRYDKYESKTLYWYEEDAETEFEKTKTRRRTEGMEYEVEAHGADALTSLVDPLQFDMKEARDINMTGASADASAGPPQKGSPAPFPFITKLSNIVDEMEKVQSQINHLYSEGAVEGYSEDSLTMEARAKNIPLPKPKAATKAAPKAGAKASVKAKPKPKSTAVQIISAQAVFGLETSERFQLAFRNGHGRETSDIEDYMAESQDHNSKGSTYKSRFLHSCVPKKWYSGKHQNMYSKLLEDVAAESKALFEKGIYCSGQQYFLVCLGLKADAPALAKAGSLNRSFLNLGFQIPCCWQCMAGAADIPWEDVRKRPVWEPTIHLQEPWGQNTGSPLLAIPGRLTCREAIYHQDPFHTYKQSIGGHFIASSIIALMEMDAWPGDLNSMDILFDRAYQDFNFFVKHEFPGRQVAHIKKFTRAMFHFPRDQTFPYARWKGADIMLAHRWLCQVLVVGAVLDVNQGRVGPGLLWSQRSASELAFFEEIHRGATTALEFWQILRKNGIWLRPESAKRMAEVCYQFCQSYTKLARMSIQANRCRFQMQPSLHYYAHYYVRLWREVETGCKWVASPALENCEADEDFIGRVARVSRRVHNNSVPSRTVERSLIKYFFVLNEVDS</sequence>
<dbReference type="EMBL" id="CAXAMN010025361">
    <property type="protein sequence ID" value="CAK9094600.1"/>
    <property type="molecule type" value="Genomic_DNA"/>
</dbReference>
<gene>
    <name evidence="2" type="ORF">CCMP2556_LOCUS45111</name>
</gene>
<protein>
    <submittedName>
        <fullName evidence="2">Uncharacterized protein</fullName>
    </submittedName>
</protein>
<evidence type="ECO:0000313" key="2">
    <source>
        <dbReference type="EMBL" id="CAK9094600.1"/>
    </source>
</evidence>
<feature type="region of interest" description="Disordered" evidence="1">
    <location>
        <begin position="1"/>
        <end position="31"/>
    </location>
</feature>
<proteinExistence type="predicted"/>
<organism evidence="2 3">
    <name type="scientific">Durusdinium trenchii</name>
    <dbReference type="NCBI Taxonomy" id="1381693"/>
    <lineage>
        <taxon>Eukaryota</taxon>
        <taxon>Sar</taxon>
        <taxon>Alveolata</taxon>
        <taxon>Dinophyceae</taxon>
        <taxon>Suessiales</taxon>
        <taxon>Symbiodiniaceae</taxon>
        <taxon>Durusdinium</taxon>
    </lineage>
</organism>
<feature type="compositionally biased region" description="Polar residues" evidence="1">
    <location>
        <begin position="1"/>
        <end position="10"/>
    </location>
</feature>